<dbReference type="AlphaFoldDB" id="A0AAE3IK00"/>
<dbReference type="Pfam" id="PF13349">
    <property type="entry name" value="DUF4097"/>
    <property type="match status" value="1"/>
</dbReference>
<proteinExistence type="predicted"/>
<dbReference type="InterPro" id="IPR025164">
    <property type="entry name" value="Toastrack_DUF4097"/>
</dbReference>
<gene>
    <name evidence="3" type="ORF">OCV57_07735</name>
</gene>
<comment type="caution">
    <text evidence="3">The sequence shown here is derived from an EMBL/GenBank/DDBJ whole genome shotgun (WGS) entry which is preliminary data.</text>
</comment>
<keyword evidence="1" id="KW-0472">Membrane</keyword>
<name>A0AAE3IK00_9FIRM</name>
<organism evidence="3 4">
    <name type="scientific">Hominimerdicola aceti</name>
    <dbReference type="NCBI Taxonomy" id="2981726"/>
    <lineage>
        <taxon>Bacteria</taxon>
        <taxon>Bacillati</taxon>
        <taxon>Bacillota</taxon>
        <taxon>Clostridia</taxon>
        <taxon>Eubacteriales</taxon>
        <taxon>Oscillospiraceae</taxon>
        <taxon>Hominimerdicola</taxon>
    </lineage>
</organism>
<accession>A0AAE3IK00</accession>
<reference evidence="3 4" key="1">
    <citation type="journal article" date="2021" name="ISME Commun">
        <title>Automated analysis of genomic sequences facilitates high-throughput and comprehensive description of bacteria.</title>
        <authorList>
            <person name="Hitch T.C.A."/>
        </authorList>
    </citation>
    <scope>NUCLEOTIDE SEQUENCE [LARGE SCALE GENOMIC DNA]</scope>
    <source>
        <strain evidence="3 4">Sanger_31</strain>
    </source>
</reference>
<evidence type="ECO:0000313" key="3">
    <source>
        <dbReference type="EMBL" id="MCU6705812.1"/>
    </source>
</evidence>
<evidence type="ECO:0000256" key="1">
    <source>
        <dbReference type="SAM" id="Phobius"/>
    </source>
</evidence>
<keyword evidence="4" id="KW-1185">Reference proteome</keyword>
<dbReference type="Gene3D" id="2.160.20.120">
    <property type="match status" value="1"/>
</dbReference>
<feature type="transmembrane region" description="Helical" evidence="1">
    <location>
        <begin position="15"/>
        <end position="36"/>
    </location>
</feature>
<dbReference type="EMBL" id="JAOQJZ010000007">
    <property type="protein sequence ID" value="MCU6705812.1"/>
    <property type="molecule type" value="Genomic_DNA"/>
</dbReference>
<sequence length="274" mass="30025">MAKYDNTGDVKRRRFPFFLTIFIIGIVLFIVGVVLIKVTNTKSLGKRYSYNETFDVATIDNMEIDLSAGDLHIKKSSDENIHVTGENLPEKINFSSSNSKLQVKTADSLLHLKGGYISFDGSQPTLTIELPEKAFDTVKIDAGAGQMKLSDLTCENLDIDFGAGSSEVINVTCKNEADFDLGVGKTVFKDCTFNDSDFDCGVGETDFSGKLLGDADIDGGIGSINFDIDGCKNDYKIKSDSKVKINSTTEENELLYKIKLDIDNGIGEISLNFR</sequence>
<dbReference type="Proteomes" id="UP001208131">
    <property type="component" value="Unassembled WGS sequence"/>
</dbReference>
<dbReference type="RefSeq" id="WP_267301071.1">
    <property type="nucleotide sequence ID" value="NZ_JAOQJZ010000007.1"/>
</dbReference>
<evidence type="ECO:0000259" key="2">
    <source>
        <dbReference type="Pfam" id="PF13349"/>
    </source>
</evidence>
<evidence type="ECO:0000313" key="4">
    <source>
        <dbReference type="Proteomes" id="UP001208131"/>
    </source>
</evidence>
<feature type="domain" description="DUF4097" evidence="2">
    <location>
        <begin position="59"/>
        <end position="250"/>
    </location>
</feature>
<protein>
    <submittedName>
        <fullName evidence="3">DUF4097 domain-containing protein</fullName>
    </submittedName>
</protein>
<keyword evidence="1" id="KW-0812">Transmembrane</keyword>
<keyword evidence="1" id="KW-1133">Transmembrane helix</keyword>